<dbReference type="SUPFAM" id="SSF53850">
    <property type="entry name" value="Periplasmic binding protein-like II"/>
    <property type="match status" value="1"/>
</dbReference>
<dbReference type="PANTHER" id="PTHR35841">
    <property type="entry name" value="PHOSPHONATES-BINDING PERIPLASMIC PROTEIN"/>
    <property type="match status" value="1"/>
</dbReference>
<protein>
    <submittedName>
        <fullName evidence="3">Phosphonate ABC transporter substrate-binding protein</fullName>
    </submittedName>
</protein>
<dbReference type="Gene3D" id="3.40.190.10">
    <property type="entry name" value="Periplasmic binding protein-like II"/>
    <property type="match status" value="2"/>
</dbReference>
<accession>A0A1Q2D8W8</accession>
<evidence type="ECO:0000313" key="4">
    <source>
        <dbReference type="Proteomes" id="UP000188246"/>
    </source>
</evidence>
<evidence type="ECO:0000313" key="3">
    <source>
        <dbReference type="EMBL" id="AQP54807.1"/>
    </source>
</evidence>
<dbReference type="PANTHER" id="PTHR35841:SF1">
    <property type="entry name" value="PHOSPHONATES-BINDING PERIPLASMIC PROTEIN"/>
    <property type="match status" value="1"/>
</dbReference>
<dbReference type="OrthoDB" id="9776786at2"/>
<keyword evidence="4" id="KW-1185">Reference proteome</keyword>
<dbReference type="STRING" id="633807.BW732_07755"/>
<feature type="chain" id="PRO_5043377367" evidence="2">
    <location>
        <begin position="20"/>
        <end position="354"/>
    </location>
</feature>
<dbReference type="Proteomes" id="UP000188246">
    <property type="component" value="Chromosome"/>
</dbReference>
<feature type="region of interest" description="Disordered" evidence="1">
    <location>
        <begin position="137"/>
        <end position="156"/>
    </location>
</feature>
<dbReference type="EMBL" id="CP019609">
    <property type="protein sequence ID" value="AQP54807.1"/>
    <property type="molecule type" value="Genomic_DNA"/>
</dbReference>
<dbReference type="Pfam" id="PF12974">
    <property type="entry name" value="Phosphonate-bd"/>
    <property type="match status" value="1"/>
</dbReference>
<feature type="signal peptide" evidence="2">
    <location>
        <begin position="1"/>
        <end position="19"/>
    </location>
</feature>
<name>A0A1Q2D8W8_9ENTE</name>
<evidence type="ECO:0000256" key="2">
    <source>
        <dbReference type="SAM" id="SignalP"/>
    </source>
</evidence>
<sequence length="354" mass="38088">MKKTLMSLGLTVGAVALLAGCSSGDTKSDTASSKAGKESGDKKVEELNVMFVPSKNPADIVTATEPLSDLVKEEMKKEGYDVEKVNITVGTNYEAVGEALSSGTADVGFGVPGGTYALYQDGTDVILTATRAGLNKDSDKAKDWNDGKPTEPTDKQATSYRSLILAGPSEKGQELIKKVNAGEELTWDDLNSAKWGLASTTSSAGYIYPSLWLNDNVDKNISDIKASVQNDSYGSGFARLASGQIDVLPVYADARRDFADAWTKEYGKDDIWQEVSVIGVTPPIYNDAVLVTKNGDKMNDAMKEALQNALINMSKTDEGKKVIEVYTHEGYQKATNADYDSEIKAQELIKKSSK</sequence>
<reference evidence="3 4" key="1">
    <citation type="journal article" date="2010" name="Int. J. Syst. Evol. Microbiol.">
        <title>Vagococcus penaei sp. nov., isolated from spoilage microbiota of cooked shrimp (Penaeus vannamei).</title>
        <authorList>
            <person name="Jaffres E."/>
            <person name="Prevost H."/>
            <person name="Rossero A."/>
            <person name="Joffraud J.J."/>
            <person name="Dousset X."/>
        </authorList>
    </citation>
    <scope>NUCLEOTIDE SEQUENCE [LARGE SCALE GENOMIC DNA]</scope>
    <source>
        <strain evidence="3 4">CD276</strain>
    </source>
</reference>
<feature type="compositionally biased region" description="Basic and acidic residues" evidence="1">
    <location>
        <begin position="137"/>
        <end position="154"/>
    </location>
</feature>
<evidence type="ECO:0000256" key="1">
    <source>
        <dbReference type="SAM" id="MobiDB-lite"/>
    </source>
</evidence>
<dbReference type="PROSITE" id="PS51257">
    <property type="entry name" value="PROKAR_LIPOPROTEIN"/>
    <property type="match status" value="1"/>
</dbReference>
<dbReference type="KEGG" id="vpi:BW732_07755"/>
<proteinExistence type="predicted"/>
<gene>
    <name evidence="3" type="ORF">BW732_07755</name>
</gene>
<organism evidence="3 4">
    <name type="scientific">Vagococcus penaei</name>
    <dbReference type="NCBI Taxonomy" id="633807"/>
    <lineage>
        <taxon>Bacteria</taxon>
        <taxon>Bacillati</taxon>
        <taxon>Bacillota</taxon>
        <taxon>Bacilli</taxon>
        <taxon>Lactobacillales</taxon>
        <taxon>Enterococcaceae</taxon>
        <taxon>Vagococcus</taxon>
    </lineage>
</organism>
<dbReference type="AlphaFoldDB" id="A0A1Q2D8W8"/>
<keyword evidence="2" id="KW-0732">Signal</keyword>